<dbReference type="EMBL" id="GISG01171243">
    <property type="protein sequence ID" value="MBA4651674.1"/>
    <property type="molecule type" value="Transcribed_RNA"/>
</dbReference>
<sequence length="104" mass="12030">MVGQDPFEVVMLPGETFGQYLARITMTMTVHMTDPNSPFHDPTIRARCLLNGLSEEEPWSHFRQKYREFMETGKLGEYADYFNANGNPWWCILQELALKDAALL</sequence>
<name>A0A7C8ZUC8_OPUST</name>
<dbReference type="AlphaFoldDB" id="A0A7C8ZUC8"/>
<organism evidence="1">
    <name type="scientific">Opuntia streptacantha</name>
    <name type="common">Prickly pear cactus</name>
    <name type="synonym">Opuntia cardona</name>
    <dbReference type="NCBI Taxonomy" id="393608"/>
    <lineage>
        <taxon>Eukaryota</taxon>
        <taxon>Viridiplantae</taxon>
        <taxon>Streptophyta</taxon>
        <taxon>Embryophyta</taxon>
        <taxon>Tracheophyta</taxon>
        <taxon>Spermatophyta</taxon>
        <taxon>Magnoliopsida</taxon>
        <taxon>eudicotyledons</taxon>
        <taxon>Gunneridae</taxon>
        <taxon>Pentapetalae</taxon>
        <taxon>Caryophyllales</taxon>
        <taxon>Cactineae</taxon>
        <taxon>Cactaceae</taxon>
        <taxon>Opuntioideae</taxon>
        <taxon>Opuntia</taxon>
    </lineage>
</organism>
<reference evidence="1" key="1">
    <citation type="journal article" date="2013" name="J. Plant Res.">
        <title>Effect of fungi and light on seed germination of three Opuntia species from semiarid lands of central Mexico.</title>
        <authorList>
            <person name="Delgado-Sanchez P."/>
            <person name="Jimenez-Bremont J.F."/>
            <person name="Guerrero-Gonzalez Mde L."/>
            <person name="Flores J."/>
        </authorList>
    </citation>
    <scope>NUCLEOTIDE SEQUENCE</scope>
    <source>
        <tissue evidence="1">Cladode</tissue>
    </source>
</reference>
<proteinExistence type="predicted"/>
<dbReference type="EMBL" id="GISG01171244">
    <property type="protein sequence ID" value="MBA4651675.1"/>
    <property type="molecule type" value="Transcribed_RNA"/>
</dbReference>
<reference evidence="1" key="2">
    <citation type="submission" date="2020-07" db="EMBL/GenBank/DDBJ databases">
        <authorList>
            <person name="Vera ALvarez R."/>
            <person name="Arias-Moreno D.M."/>
            <person name="Jimenez-Jacinto V."/>
            <person name="Jimenez-Bremont J.F."/>
            <person name="Swaminathan K."/>
            <person name="Moose S.P."/>
            <person name="Guerrero-Gonzalez M.L."/>
            <person name="Marino-Ramirez L."/>
            <person name="Landsman D."/>
            <person name="Rodriguez-Kessler M."/>
            <person name="Delgado-Sanchez P."/>
        </authorList>
    </citation>
    <scope>NUCLEOTIDE SEQUENCE</scope>
    <source>
        <tissue evidence="1">Cladode</tissue>
    </source>
</reference>
<protein>
    <submittedName>
        <fullName evidence="1">Uncharacterized protein</fullName>
    </submittedName>
</protein>
<evidence type="ECO:0000313" key="1">
    <source>
        <dbReference type="EMBL" id="MBA4651674.1"/>
    </source>
</evidence>
<accession>A0A7C8ZUC8</accession>